<evidence type="ECO:0000256" key="5">
    <source>
        <dbReference type="ARBA" id="ARBA00023163"/>
    </source>
</evidence>
<dbReference type="AlphaFoldDB" id="A0A8C4SKH8"/>
<evidence type="ECO:0000256" key="4">
    <source>
        <dbReference type="ARBA" id="ARBA00023159"/>
    </source>
</evidence>
<organism evidence="10 11">
    <name type="scientific">Erpetoichthys calabaricus</name>
    <name type="common">Rope fish</name>
    <name type="synonym">Calamoichthys calabaricus</name>
    <dbReference type="NCBI Taxonomy" id="27687"/>
    <lineage>
        <taxon>Eukaryota</taxon>
        <taxon>Metazoa</taxon>
        <taxon>Chordata</taxon>
        <taxon>Craniata</taxon>
        <taxon>Vertebrata</taxon>
        <taxon>Euteleostomi</taxon>
        <taxon>Actinopterygii</taxon>
        <taxon>Polypteriformes</taxon>
        <taxon>Polypteridae</taxon>
        <taxon>Erpetoichthys</taxon>
    </lineage>
</organism>
<dbReference type="SMART" id="SM00339">
    <property type="entry name" value="FH"/>
    <property type="match status" value="1"/>
</dbReference>
<evidence type="ECO:0000256" key="6">
    <source>
        <dbReference type="ARBA" id="ARBA00023242"/>
    </source>
</evidence>
<keyword evidence="4" id="KW-0010">Activator</keyword>
<keyword evidence="6 7" id="KW-0539">Nucleus</keyword>
<gene>
    <name evidence="10" type="primary">foxh1</name>
</gene>
<keyword evidence="5" id="KW-0804">Transcription</keyword>
<dbReference type="Proteomes" id="UP000694620">
    <property type="component" value="Chromosome 6"/>
</dbReference>
<dbReference type="Gene3D" id="1.10.10.10">
    <property type="entry name" value="Winged helix-like DNA-binding domain superfamily/Winged helix DNA-binding domain"/>
    <property type="match status" value="1"/>
</dbReference>
<feature type="region of interest" description="Disordered" evidence="8">
    <location>
        <begin position="119"/>
        <end position="149"/>
    </location>
</feature>
<dbReference type="PROSITE" id="PS00658">
    <property type="entry name" value="FORK_HEAD_2"/>
    <property type="match status" value="1"/>
</dbReference>
<feature type="region of interest" description="Disordered" evidence="8">
    <location>
        <begin position="346"/>
        <end position="403"/>
    </location>
</feature>
<dbReference type="InterPro" id="IPR052327">
    <property type="entry name" value="Activin_resp_transcr_regulator"/>
</dbReference>
<dbReference type="GeneTree" id="ENSGT00940000159537"/>
<evidence type="ECO:0000259" key="9">
    <source>
        <dbReference type="PROSITE" id="PS50039"/>
    </source>
</evidence>
<name>A0A8C4SKH8_ERPCA</name>
<dbReference type="Ensembl" id="ENSECRT00000018646.1">
    <property type="protein sequence ID" value="ENSECRP00000018276.1"/>
    <property type="gene ID" value="ENSECRG00000012220.1"/>
</dbReference>
<dbReference type="InterPro" id="IPR030456">
    <property type="entry name" value="TF_fork_head_CS_2"/>
</dbReference>
<accession>A0A8C4SKH8</accession>
<evidence type="ECO:0000313" key="11">
    <source>
        <dbReference type="Proteomes" id="UP000694620"/>
    </source>
</evidence>
<dbReference type="InterPro" id="IPR047511">
    <property type="entry name" value="FH_FOXH1"/>
</dbReference>
<dbReference type="InterPro" id="IPR036388">
    <property type="entry name" value="WH-like_DNA-bd_sf"/>
</dbReference>
<dbReference type="PANTHER" id="PTHR47316:SF1">
    <property type="entry name" value="FORKHEAD BOX PROTEIN H1"/>
    <property type="match status" value="1"/>
</dbReference>
<evidence type="ECO:0000256" key="1">
    <source>
        <dbReference type="ARBA" id="ARBA00004123"/>
    </source>
</evidence>
<sequence length="542" mass="60410">MTKHWGSTIFLGQPVFAYLPSTSPCFSPIPANLHRDCTEPLQPETPKSTQKDYPRVSSVTNSALRNSFASSPSLPWSTISSPWPMDLRTEKKAVTAGSPIERLKLELEQKSMEEKLNDFEPGPLNFGPQGQLADQDGENNSDLKKGKKNYKRYPKPPYSYLAMIAMVIQNSPEKKLTLSQIFKEISTLFPFFKGKYKGWKDSVRHNLSCYDCFVKVLKDPNRPQGKGNFWAVDVTRVPPDLLKRQNTAISRQEEAIFVEDLSPYILHEQSCLEEQRELPIVPVANNRIDANEMYRPKLDSSFAIDSLLHTFKPATNSLDQPSKAYGNKLEARPFVNELPLPDPYVRQPSALSCSTESRSTSGSTVSPASSSSSENDSSWQSGRLVSKRSREMMGGDDGSDSDACDDCATPMKSSRRCSAPWELPTSYAKYAPPNAVAPPSMRFSNNPLLQLGGLPFYNIRPPQTAYMGPGYWSLLPPSTGPLQAYRHRPPHLFMDLDNLLQSVPPNKSVFDVLVPEPPVSQVGQYNAPAAQHAGTLPRYNPF</sequence>
<reference evidence="10" key="2">
    <citation type="submission" date="2025-08" db="UniProtKB">
        <authorList>
            <consortium name="Ensembl"/>
        </authorList>
    </citation>
    <scope>IDENTIFICATION</scope>
</reference>
<evidence type="ECO:0000313" key="10">
    <source>
        <dbReference type="Ensembl" id="ENSECRP00000018276.1"/>
    </source>
</evidence>
<feature type="region of interest" description="Disordered" evidence="8">
    <location>
        <begin position="36"/>
        <end position="56"/>
    </location>
</feature>
<evidence type="ECO:0000256" key="7">
    <source>
        <dbReference type="PROSITE-ProRule" id="PRU00089"/>
    </source>
</evidence>
<comment type="subcellular location">
    <subcellularLocation>
        <location evidence="1 7">Nucleus</location>
    </subcellularLocation>
</comment>
<reference evidence="10" key="1">
    <citation type="submission" date="2021-06" db="EMBL/GenBank/DDBJ databases">
        <authorList>
            <consortium name="Wellcome Sanger Institute Data Sharing"/>
        </authorList>
    </citation>
    <scope>NUCLEOTIDE SEQUENCE [LARGE SCALE GENOMIC DNA]</scope>
</reference>
<dbReference type="PANTHER" id="PTHR47316">
    <property type="entry name" value="FORKHEAD BOX PROTEIN H1"/>
    <property type="match status" value="1"/>
</dbReference>
<keyword evidence="3 7" id="KW-0238">DNA-binding</keyword>
<dbReference type="CDD" id="cd20022">
    <property type="entry name" value="FH_FOXH"/>
    <property type="match status" value="1"/>
</dbReference>
<dbReference type="FunFam" id="1.10.10.10:FF:000278">
    <property type="entry name" value="Forkhead box protein H1"/>
    <property type="match status" value="1"/>
</dbReference>
<dbReference type="GO" id="GO:0000976">
    <property type="term" value="F:transcription cis-regulatory region binding"/>
    <property type="evidence" value="ECO:0007669"/>
    <property type="project" value="TreeGrafter"/>
</dbReference>
<feature type="domain" description="Fork-head" evidence="9">
    <location>
        <begin position="155"/>
        <end position="233"/>
    </location>
</feature>
<evidence type="ECO:0000256" key="8">
    <source>
        <dbReference type="SAM" id="MobiDB-lite"/>
    </source>
</evidence>
<dbReference type="GO" id="GO:0001228">
    <property type="term" value="F:DNA-binding transcription activator activity, RNA polymerase II-specific"/>
    <property type="evidence" value="ECO:0007669"/>
    <property type="project" value="TreeGrafter"/>
</dbReference>
<keyword evidence="11" id="KW-1185">Reference proteome</keyword>
<evidence type="ECO:0000256" key="2">
    <source>
        <dbReference type="ARBA" id="ARBA00023015"/>
    </source>
</evidence>
<proteinExistence type="predicted"/>
<dbReference type="GO" id="GO:0046332">
    <property type="term" value="F:SMAD binding"/>
    <property type="evidence" value="ECO:0007669"/>
    <property type="project" value="UniProtKB-ARBA"/>
</dbReference>
<dbReference type="InterPro" id="IPR001766">
    <property type="entry name" value="Fork_head_dom"/>
</dbReference>
<dbReference type="Pfam" id="PF00250">
    <property type="entry name" value="Forkhead"/>
    <property type="match status" value="1"/>
</dbReference>
<protein>
    <submittedName>
        <fullName evidence="10">Forkhead box H1</fullName>
    </submittedName>
</protein>
<dbReference type="GO" id="GO:0032444">
    <property type="term" value="C:activin responsive factor complex"/>
    <property type="evidence" value="ECO:0007669"/>
    <property type="project" value="TreeGrafter"/>
</dbReference>
<evidence type="ECO:0000256" key="3">
    <source>
        <dbReference type="ARBA" id="ARBA00023125"/>
    </source>
</evidence>
<dbReference type="PRINTS" id="PR00053">
    <property type="entry name" value="FORKHEAD"/>
</dbReference>
<feature type="DNA-binding region" description="Fork-head" evidence="7">
    <location>
        <begin position="155"/>
        <end position="233"/>
    </location>
</feature>
<dbReference type="GO" id="GO:0007179">
    <property type="term" value="P:transforming growth factor beta receptor signaling pathway"/>
    <property type="evidence" value="ECO:0007669"/>
    <property type="project" value="TreeGrafter"/>
</dbReference>
<reference evidence="10" key="3">
    <citation type="submission" date="2025-09" db="UniProtKB">
        <authorList>
            <consortium name="Ensembl"/>
        </authorList>
    </citation>
    <scope>IDENTIFICATION</scope>
</reference>
<dbReference type="PROSITE" id="PS50039">
    <property type="entry name" value="FORK_HEAD_3"/>
    <property type="match status" value="1"/>
</dbReference>
<dbReference type="InterPro" id="IPR036390">
    <property type="entry name" value="WH_DNA-bd_sf"/>
</dbReference>
<keyword evidence="2" id="KW-0805">Transcription regulation</keyword>
<dbReference type="SUPFAM" id="SSF46785">
    <property type="entry name" value="Winged helix' DNA-binding domain"/>
    <property type="match status" value="1"/>
</dbReference>
<feature type="compositionally biased region" description="Low complexity" evidence="8">
    <location>
        <begin position="349"/>
        <end position="381"/>
    </location>
</feature>